<name>A0ABS8NPP2_9XANT</name>
<dbReference type="Proteomes" id="UP001430396">
    <property type="component" value="Unassembled WGS sequence"/>
</dbReference>
<evidence type="ECO:0000313" key="1">
    <source>
        <dbReference type="EMBL" id="MCD0265007.1"/>
    </source>
</evidence>
<keyword evidence="2" id="KW-1185">Reference proteome</keyword>
<gene>
    <name evidence="1" type="ORF">JWH11_00835</name>
</gene>
<dbReference type="RefSeq" id="WP_230434060.1">
    <property type="nucleotide sequence ID" value="NZ_JAFFQH010000119.1"/>
</dbReference>
<sequence length="122" mass="12409">MKKDELQLMYQPELLTYAGKGIGRDGRLTLAVPATGAAIGLAAAGGGACALNLAACGRLAVSALDAIATEATGGHSLLVSSTWTGAVVAKKFDELMKSAESASEQASIFLQRVFPSKSIPEG</sequence>
<comment type="caution">
    <text evidence="1">The sequence shown here is derived from an EMBL/GenBank/DDBJ whole genome shotgun (WGS) entry which is preliminary data.</text>
</comment>
<protein>
    <submittedName>
        <fullName evidence="1">Uncharacterized protein</fullName>
    </submittedName>
</protein>
<reference evidence="1" key="1">
    <citation type="submission" date="2021-02" db="EMBL/GenBank/DDBJ databases">
        <title>Copper resistance gene diversity in local Xanthomonas species at agrochemical polluted sites in Trinidad, Trinidad and Tobago.</title>
        <authorList>
            <person name="Ramnarine S.D.B.J."/>
            <person name="Ramsubhag A."/>
            <person name="Jayaraman J."/>
        </authorList>
    </citation>
    <scope>NUCLEOTIDE SEQUENCE</scope>
    <source>
        <strain evidence="1">CaNP6A</strain>
    </source>
</reference>
<evidence type="ECO:0000313" key="2">
    <source>
        <dbReference type="Proteomes" id="UP001430396"/>
    </source>
</evidence>
<organism evidence="1 2">
    <name type="scientific">Xanthomonas melonis</name>
    <dbReference type="NCBI Taxonomy" id="56456"/>
    <lineage>
        <taxon>Bacteria</taxon>
        <taxon>Pseudomonadati</taxon>
        <taxon>Pseudomonadota</taxon>
        <taxon>Gammaproteobacteria</taxon>
        <taxon>Lysobacterales</taxon>
        <taxon>Lysobacteraceae</taxon>
        <taxon>Xanthomonas</taxon>
    </lineage>
</organism>
<dbReference type="EMBL" id="JAFFQI010000147">
    <property type="protein sequence ID" value="MCD0265007.1"/>
    <property type="molecule type" value="Genomic_DNA"/>
</dbReference>
<proteinExistence type="predicted"/>
<accession>A0ABS8NPP2</accession>